<evidence type="ECO:0000313" key="3">
    <source>
        <dbReference type="EMBL" id="WQG88997.1"/>
    </source>
</evidence>
<dbReference type="EMBL" id="CP140154">
    <property type="protein sequence ID" value="WQG88997.1"/>
    <property type="molecule type" value="Genomic_DNA"/>
</dbReference>
<reference evidence="3 5" key="2">
    <citation type="submission" date="2023-11" db="EMBL/GenBank/DDBJ databases">
        <title>MicrobeMod: A computational toolkit for identifying prokaryotic methylation and restriction-modification with nanopore sequencing.</title>
        <authorList>
            <person name="Crits-Christoph A."/>
            <person name="Kang S.C."/>
            <person name="Lee H."/>
            <person name="Ostrov N."/>
        </authorList>
    </citation>
    <scope>NUCLEOTIDE SEQUENCE [LARGE SCALE GENOMIC DNA]</scope>
    <source>
        <strain evidence="3 5">ATCC 23090</strain>
    </source>
</reference>
<evidence type="ECO:0000313" key="2">
    <source>
        <dbReference type="EMBL" id="SFW89822.1"/>
    </source>
</evidence>
<feature type="compositionally biased region" description="Polar residues" evidence="1">
    <location>
        <begin position="1"/>
        <end position="24"/>
    </location>
</feature>
<dbReference type="AlphaFoldDB" id="A0A1K1SZW9"/>
<dbReference type="RefSeq" id="WP_072366408.1">
    <property type="nucleotide sequence ID" value="NZ_CP139972.1"/>
</dbReference>
<dbReference type="Proteomes" id="UP000183788">
    <property type="component" value="Unassembled WGS sequence"/>
</dbReference>
<gene>
    <name evidence="2" type="ORF">SAMN05661012_06498</name>
    <name evidence="3" type="ORF">SR876_29130</name>
</gene>
<dbReference type="Proteomes" id="UP001326715">
    <property type="component" value="Chromosome"/>
</dbReference>
<evidence type="ECO:0000256" key="1">
    <source>
        <dbReference type="SAM" id="MobiDB-lite"/>
    </source>
</evidence>
<dbReference type="EMBL" id="FPIZ01000043">
    <property type="protein sequence ID" value="SFW89822.1"/>
    <property type="molecule type" value="Genomic_DNA"/>
</dbReference>
<reference evidence="2 4" key="1">
    <citation type="submission" date="2016-11" db="EMBL/GenBank/DDBJ databases">
        <authorList>
            <person name="Jaros S."/>
            <person name="Januszkiewicz K."/>
            <person name="Wedrychowicz H."/>
        </authorList>
    </citation>
    <scope>NUCLEOTIDE SEQUENCE [LARGE SCALE GENOMIC DNA]</scope>
    <source>
        <strain evidence="2 4">DSM 784</strain>
    </source>
</reference>
<protein>
    <submittedName>
        <fullName evidence="2">Uncharacterized protein</fullName>
    </submittedName>
</protein>
<evidence type="ECO:0000313" key="4">
    <source>
        <dbReference type="Proteomes" id="UP000183788"/>
    </source>
</evidence>
<name>A0A1K1SZW9_9BACT</name>
<dbReference type="OrthoDB" id="793497at2"/>
<feature type="region of interest" description="Disordered" evidence="1">
    <location>
        <begin position="1"/>
        <end position="74"/>
    </location>
</feature>
<accession>A0A1K1SZW9</accession>
<sequence length="172" mass="19376">MAKNQATKTVTGTNNEMTQPNRQGNPAPAAEINSDQANDQKENAPVGSLSKEPVVDPVAAPPFSKGTKESPEETLEDLEKKIKYFQCKSKLLKQREAVQAMQGKLNDFTFKQKEEENFETSDRYCRGCAITVRDDKGETFEIYNPYLITKVIETLNIECEIKIVKINEDIRA</sequence>
<evidence type="ECO:0000313" key="5">
    <source>
        <dbReference type="Proteomes" id="UP001326715"/>
    </source>
</evidence>
<keyword evidence="5" id="KW-1185">Reference proteome</keyword>
<proteinExistence type="predicted"/>
<organism evidence="2 4">
    <name type="scientific">Chitinophaga sancti</name>
    <dbReference type="NCBI Taxonomy" id="1004"/>
    <lineage>
        <taxon>Bacteria</taxon>
        <taxon>Pseudomonadati</taxon>
        <taxon>Bacteroidota</taxon>
        <taxon>Chitinophagia</taxon>
        <taxon>Chitinophagales</taxon>
        <taxon>Chitinophagaceae</taxon>
        <taxon>Chitinophaga</taxon>
    </lineage>
</organism>